<evidence type="ECO:0000313" key="14">
    <source>
        <dbReference type="Proteomes" id="UP000261540"/>
    </source>
</evidence>
<proteinExistence type="inferred from homology"/>
<comment type="similarity">
    <text evidence="2 11">Belongs to the tektin family.</text>
</comment>
<keyword evidence="6 11" id="KW-0969">Cilium</keyword>
<dbReference type="Pfam" id="PF03148">
    <property type="entry name" value="Tektin"/>
    <property type="match status" value="1"/>
</dbReference>
<name>A0A3B3QIN1_9TELE</name>
<feature type="coiled-coil region" evidence="12">
    <location>
        <begin position="348"/>
        <end position="375"/>
    </location>
</feature>
<dbReference type="PANTHER" id="PTHR19960">
    <property type="entry name" value="TEKTIN"/>
    <property type="match status" value="1"/>
</dbReference>
<comment type="subunit">
    <text evidence="10">Microtubule inner protein component of sperm flagellar doublet microtubules.</text>
</comment>
<organism evidence="13 14">
    <name type="scientific">Paramormyrops kingsleyae</name>
    <dbReference type="NCBI Taxonomy" id="1676925"/>
    <lineage>
        <taxon>Eukaryota</taxon>
        <taxon>Metazoa</taxon>
        <taxon>Chordata</taxon>
        <taxon>Craniata</taxon>
        <taxon>Vertebrata</taxon>
        <taxon>Euteleostomi</taxon>
        <taxon>Actinopterygii</taxon>
        <taxon>Neopterygii</taxon>
        <taxon>Teleostei</taxon>
        <taxon>Osteoglossocephala</taxon>
        <taxon>Osteoglossomorpha</taxon>
        <taxon>Osteoglossiformes</taxon>
        <taxon>Mormyridae</taxon>
        <taxon>Paramormyrops</taxon>
    </lineage>
</organism>
<dbReference type="GO" id="GO:0005930">
    <property type="term" value="C:axoneme"/>
    <property type="evidence" value="ECO:0007669"/>
    <property type="project" value="UniProtKB-SubCell"/>
</dbReference>
<dbReference type="GeneTree" id="ENSGT00950000182894"/>
<feature type="coiled-coil region" evidence="12">
    <location>
        <begin position="228"/>
        <end position="281"/>
    </location>
</feature>
<dbReference type="GO" id="GO:0015630">
    <property type="term" value="C:microtubule cytoskeleton"/>
    <property type="evidence" value="ECO:0007669"/>
    <property type="project" value="UniProtKB-UniRule"/>
</dbReference>
<dbReference type="Proteomes" id="UP000261540">
    <property type="component" value="Unplaced"/>
</dbReference>
<evidence type="ECO:0000256" key="5">
    <source>
        <dbReference type="ARBA" id="ARBA00023054"/>
    </source>
</evidence>
<dbReference type="RefSeq" id="XP_023648335.1">
    <property type="nucleotide sequence ID" value="XM_023792567.2"/>
</dbReference>
<dbReference type="Ensembl" id="ENSPKIT00000029271.1">
    <property type="protein sequence ID" value="ENSPKIP00000005276.1"/>
    <property type="gene ID" value="ENSPKIG00000021946.1"/>
</dbReference>
<evidence type="ECO:0000256" key="8">
    <source>
        <dbReference type="ARBA" id="ARBA00023273"/>
    </source>
</evidence>
<evidence type="ECO:0000256" key="1">
    <source>
        <dbReference type="ARBA" id="ARBA00004611"/>
    </source>
</evidence>
<keyword evidence="4 11" id="KW-0282">Flagellum</keyword>
<dbReference type="CTD" id="83659"/>
<accession>A0A3B3QIN1</accession>
<keyword evidence="5 12" id="KW-0175">Coiled coil</keyword>
<keyword evidence="3" id="KW-0963">Cytoplasm</keyword>
<keyword evidence="7" id="KW-0206">Cytoskeleton</keyword>
<reference evidence="13" key="1">
    <citation type="submission" date="2025-08" db="UniProtKB">
        <authorList>
            <consortium name="Ensembl"/>
        </authorList>
    </citation>
    <scope>IDENTIFICATION</scope>
</reference>
<evidence type="ECO:0000256" key="11">
    <source>
        <dbReference type="RuleBase" id="RU367040"/>
    </source>
</evidence>
<dbReference type="GO" id="GO:0005634">
    <property type="term" value="C:nucleus"/>
    <property type="evidence" value="ECO:0007669"/>
    <property type="project" value="TreeGrafter"/>
</dbReference>
<dbReference type="STRING" id="1676925.ENSPKIP00000005276"/>
<keyword evidence="14" id="KW-1185">Reference proteome</keyword>
<comment type="subcellular location">
    <subcellularLocation>
        <location evidence="11">Cytoplasm</location>
        <location evidence="11">Cytoskeleton</location>
        <location evidence="11">Cilium axoneme</location>
    </subcellularLocation>
    <subcellularLocation>
        <location evidence="1">Cytoplasm</location>
        <location evidence="1">Cytoskeleton</location>
        <location evidence="1">Flagellum axoneme</location>
    </subcellularLocation>
</comment>
<evidence type="ECO:0000256" key="9">
    <source>
        <dbReference type="ARBA" id="ARBA00045224"/>
    </source>
</evidence>
<evidence type="ECO:0000256" key="6">
    <source>
        <dbReference type="ARBA" id="ARBA00023069"/>
    </source>
</evidence>
<dbReference type="GO" id="GO:0060294">
    <property type="term" value="P:cilium movement involved in cell motility"/>
    <property type="evidence" value="ECO:0007669"/>
    <property type="project" value="UniProtKB-UniRule"/>
</dbReference>
<evidence type="ECO:0000256" key="7">
    <source>
        <dbReference type="ARBA" id="ARBA00023212"/>
    </source>
</evidence>
<dbReference type="GeneID" id="111833875"/>
<evidence type="ECO:0000313" key="13">
    <source>
        <dbReference type="Ensembl" id="ENSPKIP00000005276.1"/>
    </source>
</evidence>
<dbReference type="AlphaFoldDB" id="A0A3B3QIN1"/>
<dbReference type="InterPro" id="IPR000435">
    <property type="entry name" value="Tektins"/>
</dbReference>
<dbReference type="KEGG" id="pki:111833875"/>
<dbReference type="OrthoDB" id="10054259at2759"/>
<evidence type="ECO:0000256" key="3">
    <source>
        <dbReference type="ARBA" id="ARBA00022490"/>
    </source>
</evidence>
<protein>
    <recommendedName>
        <fullName evidence="11">Tektin</fullName>
    </recommendedName>
</protein>
<sequence length="402" mass="46109">MSHLTKAASKFLPSEWRQANQEHYGNANAELSRSERLIAASKRLVEESDKAVQRMQQDVNKRLEQRIQDIRFWRQELNLSLENMVLEVEALLTLRTRLERALAGCSEPLDVTLQCLAERENRVGIDLVHDEVEKELKKQKEVIESVSALLQRTLEQTTEQIRLNRSMKYWLEKDLRDKFQAEQIDDHCCILSRSSAEAPPAEGGTTAPGATLTPKEWEFFSEQNVRKAEREKNNSASLRALAESLLEQTGSDLRHMQLAVEAALERRVQETKAAKQLLEDRLYKVLEEIGSLEMSMATLRAAIADKRAPLSVAQARLEVRGRRPHVELCQDDAQVQLRTEVRELSSHVQRMSETLSLSEAELQALTRRQLDLEEEIQVKAHSLYVDEVVCTRLWQSVVIHAF</sequence>
<evidence type="ECO:0000256" key="12">
    <source>
        <dbReference type="SAM" id="Coils"/>
    </source>
</evidence>
<dbReference type="PANTHER" id="PTHR19960:SF25">
    <property type="entry name" value="TEKTIN-1"/>
    <property type="match status" value="1"/>
</dbReference>
<evidence type="ECO:0000256" key="10">
    <source>
        <dbReference type="ARBA" id="ARBA00046435"/>
    </source>
</evidence>
<evidence type="ECO:0000256" key="4">
    <source>
        <dbReference type="ARBA" id="ARBA00022846"/>
    </source>
</evidence>
<evidence type="ECO:0000256" key="2">
    <source>
        <dbReference type="ARBA" id="ARBA00007209"/>
    </source>
</evidence>
<keyword evidence="8 11" id="KW-0966">Cell projection</keyword>
<reference evidence="13" key="2">
    <citation type="submission" date="2025-09" db="UniProtKB">
        <authorList>
            <consortium name="Ensembl"/>
        </authorList>
    </citation>
    <scope>IDENTIFICATION</scope>
</reference>
<comment type="function">
    <text evidence="9">Microtubule inner protein (MIP) part of the dynein-decorated doublet microtubules (DMTs) in cilia and flagellar axoneme. Forms filamentous polymers in the walls of ciliary and flagellar microtubules.</text>
</comment>
<dbReference type="PRINTS" id="PR00511">
    <property type="entry name" value="TEKTIN"/>
</dbReference>
<dbReference type="GO" id="GO:0060271">
    <property type="term" value="P:cilium assembly"/>
    <property type="evidence" value="ECO:0007669"/>
    <property type="project" value="UniProtKB-UniRule"/>
</dbReference>
<dbReference type="InterPro" id="IPR048256">
    <property type="entry name" value="Tektin-like"/>
</dbReference>